<dbReference type="RefSeq" id="WP_370396466.1">
    <property type="nucleotide sequence ID" value="NZ_JALBUT010000002.1"/>
</dbReference>
<keyword evidence="7" id="KW-1185">Reference proteome</keyword>
<dbReference type="Pfam" id="PF00126">
    <property type="entry name" value="HTH_1"/>
    <property type="match status" value="1"/>
</dbReference>
<evidence type="ECO:0000256" key="4">
    <source>
        <dbReference type="ARBA" id="ARBA00023163"/>
    </source>
</evidence>
<name>A0ABU4WEN0_9BACT</name>
<comment type="caution">
    <text evidence="6">The sequence shown here is derived from an EMBL/GenBank/DDBJ whole genome shotgun (WGS) entry which is preliminary data.</text>
</comment>
<dbReference type="PRINTS" id="PR00039">
    <property type="entry name" value="HTHLYSR"/>
</dbReference>
<dbReference type="Proteomes" id="UP001275932">
    <property type="component" value="Unassembled WGS sequence"/>
</dbReference>
<dbReference type="InterPro" id="IPR036390">
    <property type="entry name" value="WH_DNA-bd_sf"/>
</dbReference>
<dbReference type="Pfam" id="PF03466">
    <property type="entry name" value="LysR_substrate"/>
    <property type="match status" value="1"/>
</dbReference>
<accession>A0ABU4WEN0</accession>
<proteinExistence type="inferred from homology"/>
<dbReference type="InterPro" id="IPR000847">
    <property type="entry name" value="LysR_HTH_N"/>
</dbReference>
<dbReference type="Gene3D" id="3.40.190.10">
    <property type="entry name" value="Periplasmic binding protein-like II"/>
    <property type="match status" value="2"/>
</dbReference>
<keyword evidence="3" id="KW-0238">DNA-binding</keyword>
<evidence type="ECO:0000256" key="2">
    <source>
        <dbReference type="ARBA" id="ARBA00023015"/>
    </source>
</evidence>
<evidence type="ECO:0000313" key="6">
    <source>
        <dbReference type="EMBL" id="MDX8415021.1"/>
    </source>
</evidence>
<dbReference type="SUPFAM" id="SSF53850">
    <property type="entry name" value="Periplasmic binding protein-like II"/>
    <property type="match status" value="1"/>
</dbReference>
<dbReference type="InterPro" id="IPR036388">
    <property type="entry name" value="WH-like_DNA-bd_sf"/>
</dbReference>
<comment type="similarity">
    <text evidence="1">Belongs to the LysR transcriptional regulatory family.</text>
</comment>
<evidence type="ECO:0000259" key="5">
    <source>
        <dbReference type="PROSITE" id="PS50931"/>
    </source>
</evidence>
<dbReference type="Gene3D" id="1.10.10.10">
    <property type="entry name" value="Winged helix-like DNA-binding domain superfamily/Winged helix DNA-binding domain"/>
    <property type="match status" value="1"/>
</dbReference>
<dbReference type="PANTHER" id="PTHR30346:SF28">
    <property type="entry name" value="HTH-TYPE TRANSCRIPTIONAL REGULATOR CYNR"/>
    <property type="match status" value="1"/>
</dbReference>
<organism evidence="6 7">
    <name type="scientific">Intestinicryptomonas porci</name>
    <dbReference type="NCBI Taxonomy" id="2926320"/>
    <lineage>
        <taxon>Bacteria</taxon>
        <taxon>Pseudomonadati</taxon>
        <taxon>Verrucomicrobiota</taxon>
        <taxon>Opitutia</taxon>
        <taxon>Opitutales</taxon>
        <taxon>Intestinicryptomonaceae</taxon>
        <taxon>Intestinicryptomonas</taxon>
    </lineage>
</organism>
<dbReference type="PANTHER" id="PTHR30346">
    <property type="entry name" value="TRANSCRIPTIONAL DUAL REGULATOR HCAR-RELATED"/>
    <property type="match status" value="1"/>
</dbReference>
<dbReference type="EMBL" id="JALBUT010000002">
    <property type="protein sequence ID" value="MDX8415021.1"/>
    <property type="molecule type" value="Genomic_DNA"/>
</dbReference>
<dbReference type="CDD" id="cd08414">
    <property type="entry name" value="PBP2_LTTR_aromatics_like"/>
    <property type="match status" value="1"/>
</dbReference>
<keyword evidence="4" id="KW-0804">Transcription</keyword>
<evidence type="ECO:0000256" key="1">
    <source>
        <dbReference type="ARBA" id="ARBA00009437"/>
    </source>
</evidence>
<feature type="domain" description="HTH lysR-type" evidence="5">
    <location>
        <begin position="1"/>
        <end position="59"/>
    </location>
</feature>
<protein>
    <submittedName>
        <fullName evidence="6">LysR family transcriptional regulator</fullName>
    </submittedName>
</protein>
<gene>
    <name evidence="6" type="ORF">MOX91_02335</name>
</gene>
<evidence type="ECO:0000313" key="7">
    <source>
        <dbReference type="Proteomes" id="UP001275932"/>
    </source>
</evidence>
<evidence type="ECO:0000256" key="3">
    <source>
        <dbReference type="ARBA" id="ARBA00023125"/>
    </source>
</evidence>
<reference evidence="6 7" key="1">
    <citation type="submission" date="2022-03" db="EMBL/GenBank/DDBJ databases">
        <title>Novel taxa within the pig intestine.</title>
        <authorList>
            <person name="Wylensek D."/>
            <person name="Bishof K."/>
            <person name="Afrizal A."/>
            <person name="Clavel T."/>
        </authorList>
    </citation>
    <scope>NUCLEOTIDE SEQUENCE [LARGE SCALE GENOMIC DNA]</scope>
    <source>
        <strain evidence="6 7">CLA-KB-P66</strain>
    </source>
</reference>
<dbReference type="InterPro" id="IPR005119">
    <property type="entry name" value="LysR_subst-bd"/>
</dbReference>
<keyword evidence="2" id="KW-0805">Transcription regulation</keyword>
<sequence>MQGKQIKYFLEAAKFLHFSKAANSLGIAQSAISQQIMLLENELGCRLFDRSNKWKVSLTSAGKAFAEGAEKAQREFDKAKRDALRASKGEIGSLSIFSIPSFFSSEKFLSAIRKTNKKMPKVFLEMRKHSSANILERVGEQKLDVGIIRTIGELPPSVCEMTLGMEDIMLAIPSKHSLAAKSRIKIKDIINEKFIMVPFDESPFFYRTIERAFIEKCGSMPEISHEIYNFDAILKIIPETNFVAPVPSLLKNSAPKNVVLKKISDLEKTTRYTAVWHSENKSEALKMFLKILKDEFSTKTSK</sequence>
<dbReference type="SUPFAM" id="SSF46785">
    <property type="entry name" value="Winged helix' DNA-binding domain"/>
    <property type="match status" value="1"/>
</dbReference>
<dbReference type="PROSITE" id="PS50931">
    <property type="entry name" value="HTH_LYSR"/>
    <property type="match status" value="1"/>
</dbReference>